<name>B0TQW5_SHEHH</name>
<gene>
    <name evidence="1" type="ordered locus">Shal_1795</name>
</gene>
<organism evidence="1 2">
    <name type="scientific">Shewanella halifaxensis (strain HAW-EB4)</name>
    <dbReference type="NCBI Taxonomy" id="458817"/>
    <lineage>
        <taxon>Bacteria</taxon>
        <taxon>Pseudomonadati</taxon>
        <taxon>Pseudomonadota</taxon>
        <taxon>Gammaproteobacteria</taxon>
        <taxon>Alteromonadales</taxon>
        <taxon>Shewanellaceae</taxon>
        <taxon>Shewanella</taxon>
    </lineage>
</organism>
<keyword evidence="2" id="KW-1185">Reference proteome</keyword>
<proteinExistence type="predicted"/>
<dbReference type="EMBL" id="CP000931">
    <property type="protein sequence ID" value="ABZ76360.1"/>
    <property type="molecule type" value="Genomic_DNA"/>
</dbReference>
<evidence type="ECO:0000313" key="1">
    <source>
        <dbReference type="EMBL" id="ABZ76360.1"/>
    </source>
</evidence>
<dbReference type="KEGG" id="shl:Shal_1795"/>
<dbReference type="Proteomes" id="UP000001317">
    <property type="component" value="Chromosome"/>
</dbReference>
<evidence type="ECO:0000313" key="2">
    <source>
        <dbReference type="Proteomes" id="UP000001317"/>
    </source>
</evidence>
<dbReference type="HOGENOM" id="CLU_1132992_0_0_6"/>
<sequence>MKLDVEQTVDKDIKLGLIEDVAYPVIKQKINQLIKDEIASIRSKYKLPEPVHPDWYFSEETIRSIVVDVLEGITPKDALERTIGKPLAIDKSVLITSEFINVAKSRRHNSTLSVLTSLRNHSVTQALSNHNYWKKHMLEYYSLGKFYDCLTKIQTARKQTKTNEANRLATIKLKTAEKTIKTLTTTNELLTKQLQPKKAFNCKCWHEEAIRLKYEEKLTPTQIFRRLNDPTLNAIKSYLSKNKLK</sequence>
<accession>B0TQW5</accession>
<reference evidence="1" key="1">
    <citation type="submission" date="2008-01" db="EMBL/GenBank/DDBJ databases">
        <title>Complete sequence of Shewanella halifaxensis HAW-EB4.</title>
        <authorList>
            <consortium name="US DOE Joint Genome Institute"/>
            <person name="Copeland A."/>
            <person name="Lucas S."/>
            <person name="Lapidus A."/>
            <person name="Glavina del Rio T."/>
            <person name="Dalin E."/>
            <person name="Tice H."/>
            <person name="Bruce D."/>
            <person name="Goodwin L."/>
            <person name="Pitluck S."/>
            <person name="Sims D."/>
            <person name="Brettin T."/>
            <person name="Detter J.C."/>
            <person name="Han C."/>
            <person name="Kuske C.R."/>
            <person name="Schmutz J."/>
            <person name="Larimer F."/>
            <person name="Land M."/>
            <person name="Hauser L."/>
            <person name="Kyrpides N."/>
            <person name="Kim E."/>
            <person name="Zhao J.-S."/>
            <person name="Richardson P."/>
        </authorList>
    </citation>
    <scope>NUCLEOTIDE SEQUENCE [LARGE SCALE GENOMIC DNA]</scope>
    <source>
        <strain evidence="1">HAW-EB4</strain>
    </source>
</reference>
<dbReference type="AlphaFoldDB" id="B0TQW5"/>
<protein>
    <submittedName>
        <fullName evidence="1">Uncharacterized protein</fullName>
    </submittedName>
</protein>